<evidence type="ECO:0000256" key="1">
    <source>
        <dbReference type="SAM" id="MobiDB-lite"/>
    </source>
</evidence>
<dbReference type="Pfam" id="PF03837">
    <property type="entry name" value="RecT"/>
    <property type="match status" value="1"/>
</dbReference>
<gene>
    <name evidence="2" type="ORF">BJL90_16020</name>
    <name evidence="3" type="ORF">CLFO_21520</name>
</gene>
<dbReference type="RefSeq" id="WP_070970258.1">
    <property type="nucleotide sequence ID" value="NZ_CP017603.1"/>
</dbReference>
<dbReference type="InterPro" id="IPR018330">
    <property type="entry name" value="RecT_fam"/>
</dbReference>
<dbReference type="NCBIfam" id="TIGR01913">
    <property type="entry name" value="bet_lambda"/>
    <property type="match status" value="1"/>
</dbReference>
<dbReference type="EMBL" id="CP017603">
    <property type="protein sequence ID" value="AOY77222.1"/>
    <property type="molecule type" value="Genomic_DNA"/>
</dbReference>
<sequence length="264" mass="29836">MSSEILNKPVVYEVNGQEVKLTGGMVKNYLTRGNDTVSEQEIVMFINLCKYQKLNPFLNEAYLVKFKGAPAQLITSKEAYMKRAFDHPKFDGIRAGIIVQRGEETLELEGSFSLPGDQLLGGWAEVYVKDKKYPYITKINIDEFNKGQATWKAMPKTMIRKTALVQALREAFPDNLGAMYTDDEQGIVKETNSVEVEVAEEIQQNANSQVIDIEEDEITEENNQKQPRKDESQRTAAGSQNRNQGQHNAGKQQSVKDLYEDPGF</sequence>
<protein>
    <submittedName>
        <fullName evidence="2">Phage recombination protein Bet</fullName>
    </submittedName>
    <submittedName>
        <fullName evidence="3">RecT family protein</fullName>
    </submittedName>
</protein>
<evidence type="ECO:0000313" key="3">
    <source>
        <dbReference type="EMBL" id="ARE87752.1"/>
    </source>
</evidence>
<dbReference type="KEGG" id="cfm:BJL90_16020"/>
<evidence type="ECO:0000313" key="2">
    <source>
        <dbReference type="EMBL" id="AOY77222.1"/>
    </source>
</evidence>
<keyword evidence="4" id="KW-1185">Reference proteome</keyword>
<accession>A0AAC9RLH2</accession>
<dbReference type="EMBL" id="CP020559">
    <property type="protein sequence ID" value="ARE87752.1"/>
    <property type="molecule type" value="Genomic_DNA"/>
</dbReference>
<dbReference type="GO" id="GO:0003677">
    <property type="term" value="F:DNA binding"/>
    <property type="evidence" value="ECO:0007669"/>
    <property type="project" value="InterPro"/>
</dbReference>
<dbReference type="InterPro" id="IPR010183">
    <property type="entry name" value="Phage_lambda_Bet"/>
</dbReference>
<proteinExistence type="predicted"/>
<dbReference type="AlphaFoldDB" id="A0AAC9RLH2"/>
<reference evidence="3 5" key="2">
    <citation type="submission" date="2017-03" db="EMBL/GenBank/DDBJ databases">
        <title>Complete sequence of Clostridium formicaceticum DSM 92.</title>
        <authorList>
            <person name="Poehlein A."/>
            <person name="Karl M."/>
            <person name="Bengelsdorf F.R."/>
            <person name="Duerre P."/>
            <person name="Daniel R."/>
        </authorList>
    </citation>
    <scope>NUCLEOTIDE SEQUENCE [LARGE SCALE GENOMIC DNA]</scope>
    <source>
        <strain evidence="3 5">DSM 92</strain>
    </source>
</reference>
<reference evidence="2 4" key="1">
    <citation type="submission" date="2016-10" db="EMBL/GenBank/DDBJ databases">
        <title>Complete Genome Sequence of Acetogen Clostridium formicoaceticum ATCC 27076.</title>
        <authorList>
            <person name="Bao T."/>
            <person name="Cheng C."/>
            <person name="Zhao J."/>
            <person name="Yang S.-T."/>
            <person name="Wang J."/>
            <person name="Wang M."/>
        </authorList>
    </citation>
    <scope>NUCLEOTIDE SEQUENCE [LARGE SCALE GENOMIC DNA]</scope>
    <source>
        <strain evidence="2 4">ATCC 27076</strain>
    </source>
</reference>
<organism evidence="3 5">
    <name type="scientific">Clostridium formicaceticum</name>
    <dbReference type="NCBI Taxonomy" id="1497"/>
    <lineage>
        <taxon>Bacteria</taxon>
        <taxon>Bacillati</taxon>
        <taxon>Bacillota</taxon>
        <taxon>Clostridia</taxon>
        <taxon>Eubacteriales</taxon>
        <taxon>Clostridiaceae</taxon>
        <taxon>Clostridium</taxon>
    </lineage>
</organism>
<dbReference type="Proteomes" id="UP000177894">
    <property type="component" value="Chromosome"/>
</dbReference>
<name>A0AAC9RLH2_9CLOT</name>
<evidence type="ECO:0000313" key="4">
    <source>
        <dbReference type="Proteomes" id="UP000177894"/>
    </source>
</evidence>
<feature type="compositionally biased region" description="Polar residues" evidence="1">
    <location>
        <begin position="234"/>
        <end position="255"/>
    </location>
</feature>
<dbReference type="Proteomes" id="UP000192478">
    <property type="component" value="Chromosome"/>
</dbReference>
<evidence type="ECO:0000313" key="5">
    <source>
        <dbReference type="Proteomes" id="UP000192478"/>
    </source>
</evidence>
<dbReference type="GO" id="GO:0006310">
    <property type="term" value="P:DNA recombination"/>
    <property type="evidence" value="ECO:0007669"/>
    <property type="project" value="InterPro"/>
</dbReference>
<feature type="region of interest" description="Disordered" evidence="1">
    <location>
        <begin position="205"/>
        <end position="264"/>
    </location>
</feature>